<dbReference type="AlphaFoldDB" id="S7T367"/>
<dbReference type="RefSeq" id="WP_020887548.1">
    <property type="nucleotide sequence ID" value="NZ_ATHI01000028.1"/>
</dbReference>
<proteinExistence type="predicted"/>
<protein>
    <submittedName>
        <fullName evidence="1">Uncharacterized protein</fullName>
    </submittedName>
</protein>
<gene>
    <name evidence="1" type="ORF">dsat_0851</name>
</gene>
<keyword evidence="2" id="KW-1185">Reference proteome</keyword>
<reference evidence="1 2" key="1">
    <citation type="journal article" date="2013" name="Genome Announc.">
        <title>Draft genome sequences for three mercury-methylating, sulfate-reducing bacteria.</title>
        <authorList>
            <person name="Brown S.D."/>
            <person name="Hurt R.A.Jr."/>
            <person name="Gilmour C.C."/>
            <person name="Elias D.A."/>
        </authorList>
    </citation>
    <scope>NUCLEOTIDE SEQUENCE [LARGE SCALE GENOMIC DNA]</scope>
    <source>
        <strain evidence="1 2">DSM 16529</strain>
    </source>
</reference>
<dbReference type="PATRIC" id="fig|1121439.3.peg.2220"/>
<name>S7T367_9BACT</name>
<organism evidence="1 2">
    <name type="scientific">Alkalidesulfovibrio alkalitolerans DSM 16529</name>
    <dbReference type="NCBI Taxonomy" id="1121439"/>
    <lineage>
        <taxon>Bacteria</taxon>
        <taxon>Pseudomonadati</taxon>
        <taxon>Thermodesulfobacteriota</taxon>
        <taxon>Desulfovibrionia</taxon>
        <taxon>Desulfovibrionales</taxon>
        <taxon>Desulfovibrionaceae</taxon>
        <taxon>Alkalidesulfovibrio</taxon>
    </lineage>
</organism>
<comment type="caution">
    <text evidence="1">The sequence shown here is derived from an EMBL/GenBank/DDBJ whole genome shotgun (WGS) entry which is preliminary data.</text>
</comment>
<accession>S7T367</accession>
<dbReference type="Proteomes" id="UP000014975">
    <property type="component" value="Unassembled WGS sequence"/>
</dbReference>
<dbReference type="OrthoDB" id="5441891at2"/>
<dbReference type="EMBL" id="ATHI01000028">
    <property type="protein sequence ID" value="EPR31527.1"/>
    <property type="molecule type" value="Genomic_DNA"/>
</dbReference>
<evidence type="ECO:0000313" key="2">
    <source>
        <dbReference type="Proteomes" id="UP000014975"/>
    </source>
</evidence>
<sequence>MQNTTVTPQEQDASPPAEIHDRLAAYLRKLALLKERGALRDVMEREMLLEFIRINKNRINEFPLLQVQQNGVINTLGYRSNAHPAHEFVKRCTATFLHLLTQYGKAGQGRDAALADSLRAQIVNNEAVLIKCAQGAVYSAALIHDNFEEALISFFGEGAIEIMDEATERLEMNDRYWKELLDGFIARRVDESHERMIREERYSLRKEQNTLVVQFPFDSMLDQIKGDGRKIEKTRVQKAFEEIGENPQGVLARKLVFEALASEQDVFGDRMTREQRLHTAAIVCMDVVAEQFLEIIKERAAAGNDGVSPEETARLEFVREQVTAMAVGCVLIHDIVRDDFTAGIGTLGITDPRPYRETVQNFEAESLYRTIHALLEGRFLSILKERLADEGGKVVLKTARARRVPAPGIERLTAAGLTRIRRAKLFDPDKERPGAFIFTSRNAKELYGLMRMLQIERELEQTLIQAWEQAEPKVDILAVINVEALAKTTTNLKGRLAEILGRLGIAPVGG</sequence>
<evidence type="ECO:0000313" key="1">
    <source>
        <dbReference type="EMBL" id="EPR31527.1"/>
    </source>
</evidence>
<dbReference type="eggNOG" id="ENOG5030ZYE">
    <property type="taxonomic scope" value="Bacteria"/>
</dbReference>